<name>A0A223RZV2_9ACTN</name>
<organism evidence="1 2">
    <name type="scientific">Nocardiopsis gilva YIM 90087</name>
    <dbReference type="NCBI Taxonomy" id="1235441"/>
    <lineage>
        <taxon>Bacteria</taxon>
        <taxon>Bacillati</taxon>
        <taxon>Actinomycetota</taxon>
        <taxon>Actinomycetes</taxon>
        <taxon>Streptosporangiales</taxon>
        <taxon>Nocardiopsidaceae</taxon>
        <taxon>Nocardiopsis</taxon>
    </lineage>
</organism>
<keyword evidence="2" id="KW-1185">Reference proteome</keyword>
<proteinExistence type="predicted"/>
<reference evidence="1 2" key="1">
    <citation type="submission" date="2017-08" db="EMBL/GenBank/DDBJ databases">
        <title>The complete genome sequence of Nocardiopsis gilva YIM 90087.</title>
        <authorList>
            <person name="Yin M."/>
            <person name="Tang S."/>
        </authorList>
    </citation>
    <scope>NUCLEOTIDE SEQUENCE [LARGE SCALE GENOMIC DNA]</scope>
    <source>
        <strain evidence="1 2">YIM 90087</strain>
    </source>
</reference>
<dbReference type="RefSeq" id="WP_017619395.1">
    <property type="nucleotide sequence ID" value="NZ_ANBG01000240.1"/>
</dbReference>
<dbReference type="AlphaFoldDB" id="A0A223RZV2"/>
<dbReference type="Proteomes" id="UP000215005">
    <property type="component" value="Chromosome"/>
</dbReference>
<protein>
    <submittedName>
        <fullName evidence="1">Uncharacterized protein</fullName>
    </submittedName>
</protein>
<evidence type="ECO:0000313" key="1">
    <source>
        <dbReference type="EMBL" id="ASU81410.1"/>
    </source>
</evidence>
<accession>A0A223RZV2</accession>
<gene>
    <name evidence="1" type="ORF">CDO52_00205</name>
</gene>
<dbReference type="KEGG" id="ngv:CDO52_00205"/>
<dbReference type="EMBL" id="CP022753">
    <property type="protein sequence ID" value="ASU81410.1"/>
    <property type="molecule type" value="Genomic_DNA"/>
</dbReference>
<sequence length="80" mass="8605">MRYRNTRTGTVIHVSHTQARTLGSDWATTLVSNPPEPAEPQRPANADAKAAWVAYIAATTDLTETEAAELTKAGLIDLAQ</sequence>
<evidence type="ECO:0000313" key="2">
    <source>
        <dbReference type="Proteomes" id="UP000215005"/>
    </source>
</evidence>